<comment type="caution">
    <text evidence="1">The sequence shown here is derived from an EMBL/GenBank/DDBJ whole genome shotgun (WGS) entry which is preliminary data.</text>
</comment>
<dbReference type="InterPro" id="IPR042099">
    <property type="entry name" value="ANL_N_sf"/>
</dbReference>
<accession>A0A3D4VBL4</accession>
<name>A0A3D4VBL4_9BACT</name>
<reference evidence="1 2" key="1">
    <citation type="journal article" date="2018" name="Nat. Biotechnol.">
        <title>A standardized bacterial taxonomy based on genome phylogeny substantially revises the tree of life.</title>
        <authorList>
            <person name="Parks D.H."/>
            <person name="Chuvochina M."/>
            <person name="Waite D.W."/>
            <person name="Rinke C."/>
            <person name="Skarshewski A."/>
            <person name="Chaumeil P.A."/>
            <person name="Hugenholtz P."/>
        </authorList>
    </citation>
    <scope>NUCLEOTIDE SEQUENCE [LARGE SCALE GENOMIC DNA]</scope>
    <source>
        <strain evidence="1">UBA8844</strain>
    </source>
</reference>
<dbReference type="Proteomes" id="UP000264071">
    <property type="component" value="Unassembled WGS sequence"/>
</dbReference>
<evidence type="ECO:0000313" key="1">
    <source>
        <dbReference type="EMBL" id="HCT58519.1"/>
    </source>
</evidence>
<protein>
    <submittedName>
        <fullName evidence="1">Uncharacterized protein</fullName>
    </submittedName>
</protein>
<evidence type="ECO:0000313" key="2">
    <source>
        <dbReference type="Proteomes" id="UP000264071"/>
    </source>
</evidence>
<gene>
    <name evidence="1" type="ORF">DGD08_15040</name>
</gene>
<dbReference type="SUPFAM" id="SSF56801">
    <property type="entry name" value="Acetyl-CoA synthetase-like"/>
    <property type="match status" value="1"/>
</dbReference>
<dbReference type="AlphaFoldDB" id="A0A3D4VBL4"/>
<organism evidence="1 2">
    <name type="scientific">Gemmatimonas aurantiaca</name>
    <dbReference type="NCBI Taxonomy" id="173480"/>
    <lineage>
        <taxon>Bacteria</taxon>
        <taxon>Pseudomonadati</taxon>
        <taxon>Gemmatimonadota</taxon>
        <taxon>Gemmatimonadia</taxon>
        <taxon>Gemmatimonadales</taxon>
        <taxon>Gemmatimonadaceae</taxon>
        <taxon>Gemmatimonas</taxon>
    </lineage>
</organism>
<dbReference type="Gene3D" id="3.40.50.12780">
    <property type="entry name" value="N-terminal domain of ligase-like"/>
    <property type="match status" value="1"/>
</dbReference>
<dbReference type="EMBL" id="DPIY01000010">
    <property type="protein sequence ID" value="HCT58519.1"/>
    <property type="molecule type" value="Genomic_DNA"/>
</dbReference>
<sequence length="254" mass="26618">MSDPLALFPFALAAGGGHLDQVEVSASVAAGITLLQRCAPLVRALAGKSAAALLPAGSGLLTALAASDGRALVWIDPKTPVDTLVTDVPQHHIGALFTTTDLADCLPQHLLGTIALVLLDQAPAHAVVRVADRELSVDLGSHFGLSLEGDREAEGRDEPCLLIAGPAQTVHTHRQLLQHARDFGRNAALTPVDRTCTIMPHIDIDLLVAGVAAPLLYGGQVFVLPAEDRTRIEALAPTRLVTSGDDLQTRLTPH</sequence>
<proteinExistence type="predicted"/>